<dbReference type="InterPro" id="IPR003613">
    <property type="entry name" value="Ubox_domain"/>
</dbReference>
<dbReference type="GO" id="GO:0004842">
    <property type="term" value="F:ubiquitin-protein transferase activity"/>
    <property type="evidence" value="ECO:0007669"/>
    <property type="project" value="InterPro"/>
</dbReference>
<name>A0A5J4TNH9_9EUKA</name>
<feature type="region of interest" description="Disordered" evidence="1">
    <location>
        <begin position="1"/>
        <end position="20"/>
    </location>
</feature>
<dbReference type="InterPro" id="IPR050158">
    <property type="entry name" value="Ubiquitin_ubiquitin-like"/>
</dbReference>
<dbReference type="GO" id="GO:0016567">
    <property type="term" value="P:protein ubiquitination"/>
    <property type="evidence" value="ECO:0007669"/>
    <property type="project" value="InterPro"/>
</dbReference>
<dbReference type="SMART" id="SM00504">
    <property type="entry name" value="Ubox"/>
    <property type="match status" value="1"/>
</dbReference>
<feature type="compositionally biased region" description="Basic residues" evidence="1">
    <location>
        <begin position="1"/>
        <end position="10"/>
    </location>
</feature>
<proteinExistence type="predicted"/>
<protein>
    <recommendedName>
        <fullName evidence="2">Ubiquitin-like domain-containing protein</fullName>
    </recommendedName>
</protein>
<dbReference type="EMBL" id="SNRW01029103">
    <property type="protein sequence ID" value="KAA6358971.1"/>
    <property type="molecule type" value="Genomic_DNA"/>
</dbReference>
<dbReference type="SUPFAM" id="SSF57850">
    <property type="entry name" value="RING/U-box"/>
    <property type="match status" value="1"/>
</dbReference>
<dbReference type="Proteomes" id="UP000324800">
    <property type="component" value="Unassembled WGS sequence"/>
</dbReference>
<dbReference type="PRINTS" id="PR00348">
    <property type="entry name" value="UBIQUITIN"/>
</dbReference>
<gene>
    <name evidence="3" type="ORF">EZS28_045502</name>
</gene>
<dbReference type="InterPro" id="IPR000626">
    <property type="entry name" value="Ubiquitin-like_dom"/>
</dbReference>
<feature type="non-terminal residue" evidence="3">
    <location>
        <position position="198"/>
    </location>
</feature>
<dbReference type="OrthoDB" id="1894077at2759"/>
<comment type="caution">
    <text evidence="3">The sequence shown here is derived from an EMBL/GenBank/DDBJ whole genome shotgun (WGS) entry which is preliminary data.</text>
</comment>
<dbReference type="SMART" id="SM00213">
    <property type="entry name" value="UBQ"/>
    <property type="match status" value="1"/>
</dbReference>
<sequence>MNHGKFRKTRVQSPQGPFNPAHQLERTIITIPEMRLLSKAEEAQKHYICELSNSIMTDPVSMDGPHYYQRSELMAYIQDQGISPVTYEARTVNDIQEEHALKAEIQSLEVEQDDTIESVKRNICEKEGITVELQRLNNAGRNLDDEKTLQDCNIKGGTTLHLVIKSLPKNLKIFVKTDYGKTLELDVKNTDSYLKVKS</sequence>
<dbReference type="AlphaFoldDB" id="A0A5J4TNH9"/>
<feature type="domain" description="Ubiquitin-like" evidence="2">
    <location>
        <begin position="85"/>
        <end position="165"/>
    </location>
</feature>
<evidence type="ECO:0000259" key="2">
    <source>
        <dbReference type="PROSITE" id="PS50053"/>
    </source>
</evidence>
<dbReference type="Gene3D" id="3.30.40.10">
    <property type="entry name" value="Zinc/RING finger domain, C3HC4 (zinc finger)"/>
    <property type="match status" value="1"/>
</dbReference>
<reference evidence="3 4" key="1">
    <citation type="submission" date="2019-03" db="EMBL/GenBank/DDBJ databases">
        <title>Single cell metagenomics reveals metabolic interactions within the superorganism composed of flagellate Streblomastix strix and complex community of Bacteroidetes bacteria on its surface.</title>
        <authorList>
            <person name="Treitli S.C."/>
            <person name="Kolisko M."/>
            <person name="Husnik F."/>
            <person name="Keeling P."/>
            <person name="Hampl V."/>
        </authorList>
    </citation>
    <scope>NUCLEOTIDE SEQUENCE [LARGE SCALE GENOMIC DNA]</scope>
    <source>
        <strain evidence="3">ST1C</strain>
    </source>
</reference>
<dbReference type="PANTHER" id="PTHR10666">
    <property type="entry name" value="UBIQUITIN"/>
    <property type="match status" value="1"/>
</dbReference>
<dbReference type="InterPro" id="IPR029071">
    <property type="entry name" value="Ubiquitin-like_domsf"/>
</dbReference>
<organism evidence="3 4">
    <name type="scientific">Streblomastix strix</name>
    <dbReference type="NCBI Taxonomy" id="222440"/>
    <lineage>
        <taxon>Eukaryota</taxon>
        <taxon>Metamonada</taxon>
        <taxon>Preaxostyla</taxon>
        <taxon>Oxymonadida</taxon>
        <taxon>Streblomastigidae</taxon>
        <taxon>Streblomastix</taxon>
    </lineage>
</organism>
<evidence type="ECO:0000256" key="1">
    <source>
        <dbReference type="SAM" id="MobiDB-lite"/>
    </source>
</evidence>
<dbReference type="InterPro" id="IPR013083">
    <property type="entry name" value="Znf_RING/FYVE/PHD"/>
</dbReference>
<dbReference type="Pfam" id="PF00240">
    <property type="entry name" value="ubiquitin"/>
    <property type="match status" value="1"/>
</dbReference>
<dbReference type="SUPFAM" id="SSF54236">
    <property type="entry name" value="Ubiquitin-like"/>
    <property type="match status" value="1"/>
</dbReference>
<dbReference type="Gene3D" id="3.10.20.90">
    <property type="entry name" value="Phosphatidylinositol 3-kinase Catalytic Subunit, Chain A, domain 1"/>
    <property type="match status" value="1"/>
</dbReference>
<evidence type="ECO:0000313" key="4">
    <source>
        <dbReference type="Proteomes" id="UP000324800"/>
    </source>
</evidence>
<evidence type="ECO:0000313" key="3">
    <source>
        <dbReference type="EMBL" id="KAA6358971.1"/>
    </source>
</evidence>
<accession>A0A5J4TNH9</accession>
<dbReference type="InterPro" id="IPR019956">
    <property type="entry name" value="Ubiquitin_dom"/>
</dbReference>
<dbReference type="PROSITE" id="PS50053">
    <property type="entry name" value="UBIQUITIN_2"/>
    <property type="match status" value="1"/>
</dbReference>